<comment type="caution">
    <text evidence="1">The sequence shown here is derived from an EMBL/GenBank/DDBJ whole genome shotgun (WGS) entry which is preliminary data.</text>
</comment>
<sequence length="56" mass="6232">MTVIVVDSAVLVLVPPCTFSFNRRRSSVWDSVLSSHQHVLPTIGELSVIGELKRVR</sequence>
<dbReference type="OrthoDB" id="10433608at2759"/>
<feature type="non-terminal residue" evidence="1">
    <location>
        <position position="56"/>
    </location>
</feature>
<name>A0A2P5A555_PARAD</name>
<protein>
    <submittedName>
        <fullName evidence="1">Uncharacterized protein</fullName>
    </submittedName>
</protein>
<dbReference type="AlphaFoldDB" id="A0A2P5A555"/>
<evidence type="ECO:0000313" key="1">
    <source>
        <dbReference type="EMBL" id="PON31673.1"/>
    </source>
</evidence>
<organism evidence="1 2">
    <name type="scientific">Parasponia andersonii</name>
    <name type="common">Sponia andersonii</name>
    <dbReference type="NCBI Taxonomy" id="3476"/>
    <lineage>
        <taxon>Eukaryota</taxon>
        <taxon>Viridiplantae</taxon>
        <taxon>Streptophyta</taxon>
        <taxon>Embryophyta</taxon>
        <taxon>Tracheophyta</taxon>
        <taxon>Spermatophyta</taxon>
        <taxon>Magnoliopsida</taxon>
        <taxon>eudicotyledons</taxon>
        <taxon>Gunneridae</taxon>
        <taxon>Pentapetalae</taxon>
        <taxon>rosids</taxon>
        <taxon>fabids</taxon>
        <taxon>Rosales</taxon>
        <taxon>Cannabaceae</taxon>
        <taxon>Parasponia</taxon>
    </lineage>
</organism>
<dbReference type="Proteomes" id="UP000237105">
    <property type="component" value="Unassembled WGS sequence"/>
</dbReference>
<keyword evidence="2" id="KW-1185">Reference proteome</keyword>
<dbReference type="EMBL" id="JXTB01000960">
    <property type="protein sequence ID" value="PON31673.1"/>
    <property type="molecule type" value="Genomic_DNA"/>
</dbReference>
<reference evidence="2" key="1">
    <citation type="submission" date="2016-06" db="EMBL/GenBank/DDBJ databases">
        <title>Parallel loss of symbiosis genes in relatives of nitrogen-fixing non-legume Parasponia.</title>
        <authorList>
            <person name="Van Velzen R."/>
            <person name="Holmer R."/>
            <person name="Bu F."/>
            <person name="Rutten L."/>
            <person name="Van Zeijl A."/>
            <person name="Liu W."/>
            <person name="Santuari L."/>
            <person name="Cao Q."/>
            <person name="Sharma T."/>
            <person name="Shen D."/>
            <person name="Roswanjaya Y."/>
            <person name="Wardhani T."/>
            <person name="Kalhor M.S."/>
            <person name="Jansen J."/>
            <person name="Van den Hoogen J."/>
            <person name="Gungor B."/>
            <person name="Hartog M."/>
            <person name="Hontelez J."/>
            <person name="Verver J."/>
            <person name="Yang W.-C."/>
            <person name="Schijlen E."/>
            <person name="Repin R."/>
            <person name="Schilthuizen M."/>
            <person name="Schranz E."/>
            <person name="Heidstra R."/>
            <person name="Miyata K."/>
            <person name="Fedorova E."/>
            <person name="Kohlen W."/>
            <person name="Bisseling T."/>
            <person name="Smit S."/>
            <person name="Geurts R."/>
        </authorList>
    </citation>
    <scope>NUCLEOTIDE SEQUENCE [LARGE SCALE GENOMIC DNA]</scope>
    <source>
        <strain evidence="2">cv. WU1-14</strain>
    </source>
</reference>
<gene>
    <name evidence="1" type="ORF">PanWU01x14_367970</name>
</gene>
<evidence type="ECO:0000313" key="2">
    <source>
        <dbReference type="Proteomes" id="UP000237105"/>
    </source>
</evidence>
<proteinExistence type="predicted"/>
<accession>A0A2P5A555</accession>